<evidence type="ECO:0000313" key="2">
    <source>
        <dbReference type="EMBL" id="KAG8171456.1"/>
    </source>
</evidence>
<evidence type="ECO:0000256" key="1">
    <source>
        <dbReference type="SAM" id="MobiDB-lite"/>
    </source>
</evidence>
<proteinExistence type="predicted"/>
<dbReference type="EMBL" id="JAFNEN010003958">
    <property type="protein sequence ID" value="KAG8171456.1"/>
    <property type="molecule type" value="Genomic_DNA"/>
</dbReference>
<feature type="compositionally biased region" description="Basic residues" evidence="1">
    <location>
        <begin position="1"/>
        <end position="10"/>
    </location>
</feature>
<dbReference type="Proteomes" id="UP000827092">
    <property type="component" value="Unassembled WGS sequence"/>
</dbReference>
<name>A0AAV6TIH5_9ARAC</name>
<keyword evidence="3" id="KW-1185">Reference proteome</keyword>
<dbReference type="AlphaFoldDB" id="A0AAV6TIH5"/>
<comment type="caution">
    <text evidence="2">The sequence shown here is derived from an EMBL/GenBank/DDBJ whole genome shotgun (WGS) entry which is preliminary data.</text>
</comment>
<organism evidence="2 3">
    <name type="scientific">Oedothorax gibbosus</name>
    <dbReference type="NCBI Taxonomy" id="931172"/>
    <lineage>
        <taxon>Eukaryota</taxon>
        <taxon>Metazoa</taxon>
        <taxon>Ecdysozoa</taxon>
        <taxon>Arthropoda</taxon>
        <taxon>Chelicerata</taxon>
        <taxon>Arachnida</taxon>
        <taxon>Araneae</taxon>
        <taxon>Araneomorphae</taxon>
        <taxon>Entelegynae</taxon>
        <taxon>Araneoidea</taxon>
        <taxon>Linyphiidae</taxon>
        <taxon>Erigoninae</taxon>
        <taxon>Oedothorax</taxon>
    </lineage>
</organism>
<accession>A0AAV6TIH5</accession>
<protein>
    <submittedName>
        <fullName evidence="2">Uncharacterized protein</fullName>
    </submittedName>
</protein>
<gene>
    <name evidence="2" type="ORF">JTE90_019395</name>
</gene>
<feature type="region of interest" description="Disordered" evidence="1">
    <location>
        <begin position="1"/>
        <end position="41"/>
    </location>
</feature>
<reference evidence="2 3" key="1">
    <citation type="journal article" date="2022" name="Nat. Ecol. Evol.">
        <title>A masculinizing supergene underlies an exaggerated male reproductive morph in a spider.</title>
        <authorList>
            <person name="Hendrickx F."/>
            <person name="De Corte Z."/>
            <person name="Sonet G."/>
            <person name="Van Belleghem S.M."/>
            <person name="Kostlbacher S."/>
            <person name="Vangestel C."/>
        </authorList>
    </citation>
    <scope>NUCLEOTIDE SEQUENCE [LARGE SCALE GENOMIC DNA]</scope>
    <source>
        <strain evidence="2">W744_W776</strain>
    </source>
</reference>
<sequence>MTSTGRRRSARISDSPFLAGGAHGGHPPRSPCGSGGVFLKAHTLGDPKDGELLARQDEARGNSVEVRSGLTCKSIVRTYMGLAAP</sequence>
<evidence type="ECO:0000313" key="3">
    <source>
        <dbReference type="Proteomes" id="UP000827092"/>
    </source>
</evidence>